<feature type="transmembrane region" description="Helical" evidence="9">
    <location>
        <begin position="77"/>
        <end position="96"/>
    </location>
</feature>
<protein>
    <submittedName>
        <fullName evidence="12">ABC transporter ATP-binding protein/permease</fullName>
    </submittedName>
</protein>
<comment type="subcellular location">
    <subcellularLocation>
        <location evidence="1">Cell membrane</location>
        <topology evidence="1">Multi-pass membrane protein</topology>
    </subcellularLocation>
</comment>
<evidence type="ECO:0000256" key="9">
    <source>
        <dbReference type="SAM" id="Phobius"/>
    </source>
</evidence>
<dbReference type="InterPro" id="IPR036640">
    <property type="entry name" value="ABC1_TM_sf"/>
</dbReference>
<dbReference type="GO" id="GO:0005886">
    <property type="term" value="C:plasma membrane"/>
    <property type="evidence" value="ECO:0007669"/>
    <property type="project" value="UniProtKB-SubCell"/>
</dbReference>
<evidence type="ECO:0000313" key="12">
    <source>
        <dbReference type="EMBL" id="MBK4734619.1"/>
    </source>
</evidence>
<dbReference type="PROSITE" id="PS50893">
    <property type="entry name" value="ABC_TRANSPORTER_2"/>
    <property type="match status" value="1"/>
</dbReference>
<dbReference type="PROSITE" id="PS00211">
    <property type="entry name" value="ABC_TRANSPORTER_1"/>
    <property type="match status" value="1"/>
</dbReference>
<dbReference type="Pfam" id="PF06472">
    <property type="entry name" value="ABC_membrane_2"/>
    <property type="match status" value="1"/>
</dbReference>
<keyword evidence="2" id="KW-0813">Transport</keyword>
<keyword evidence="5" id="KW-0547">Nucleotide-binding</keyword>
<evidence type="ECO:0000259" key="11">
    <source>
        <dbReference type="PROSITE" id="PS50929"/>
    </source>
</evidence>
<dbReference type="GO" id="GO:0005524">
    <property type="term" value="F:ATP binding"/>
    <property type="evidence" value="ECO:0007669"/>
    <property type="project" value="UniProtKB-KW"/>
</dbReference>
<evidence type="ECO:0000256" key="2">
    <source>
        <dbReference type="ARBA" id="ARBA00022448"/>
    </source>
</evidence>
<name>A0A934W7F3_9BURK</name>
<dbReference type="PROSITE" id="PS50929">
    <property type="entry name" value="ABC_TM1F"/>
    <property type="match status" value="1"/>
</dbReference>
<organism evidence="12 13">
    <name type="scientific">Noviherbaspirillum pedocola</name>
    <dbReference type="NCBI Taxonomy" id="2801341"/>
    <lineage>
        <taxon>Bacteria</taxon>
        <taxon>Pseudomonadati</taxon>
        <taxon>Pseudomonadota</taxon>
        <taxon>Betaproteobacteria</taxon>
        <taxon>Burkholderiales</taxon>
        <taxon>Oxalobacteraceae</taxon>
        <taxon>Noviherbaspirillum</taxon>
    </lineage>
</organism>
<dbReference type="SUPFAM" id="SSF90123">
    <property type="entry name" value="ABC transporter transmembrane region"/>
    <property type="match status" value="1"/>
</dbReference>
<dbReference type="PANTHER" id="PTHR11384">
    <property type="entry name" value="ATP-BINDING CASSETTE, SUB-FAMILY D MEMBER"/>
    <property type="match status" value="1"/>
</dbReference>
<dbReference type="CDD" id="cd03223">
    <property type="entry name" value="ABCD_peroxisomal_ALDP"/>
    <property type="match status" value="1"/>
</dbReference>
<accession>A0A934W7F3</accession>
<dbReference type="InterPro" id="IPR011527">
    <property type="entry name" value="ABC1_TM_dom"/>
</dbReference>
<dbReference type="Pfam" id="PF00005">
    <property type="entry name" value="ABC_tran"/>
    <property type="match status" value="1"/>
</dbReference>
<dbReference type="InterPro" id="IPR027417">
    <property type="entry name" value="P-loop_NTPase"/>
</dbReference>
<comment type="caution">
    <text evidence="12">The sequence shown here is derived from an EMBL/GenBank/DDBJ whole genome shotgun (WGS) entry which is preliminary data.</text>
</comment>
<dbReference type="GO" id="GO:0140359">
    <property type="term" value="F:ABC-type transporter activity"/>
    <property type="evidence" value="ECO:0007669"/>
    <property type="project" value="InterPro"/>
</dbReference>
<dbReference type="AlphaFoldDB" id="A0A934W7F3"/>
<gene>
    <name evidence="12" type="ORF">JJB74_08390</name>
</gene>
<feature type="transmembrane region" description="Helical" evidence="9">
    <location>
        <begin position="34"/>
        <end position="57"/>
    </location>
</feature>
<evidence type="ECO:0000256" key="1">
    <source>
        <dbReference type="ARBA" id="ARBA00004651"/>
    </source>
</evidence>
<evidence type="ECO:0000256" key="6">
    <source>
        <dbReference type="ARBA" id="ARBA00022840"/>
    </source>
</evidence>
<dbReference type="SUPFAM" id="SSF52540">
    <property type="entry name" value="P-loop containing nucleoside triphosphate hydrolases"/>
    <property type="match status" value="1"/>
</dbReference>
<dbReference type="InterPro" id="IPR050835">
    <property type="entry name" value="ABC_transporter_sub-D"/>
</dbReference>
<feature type="domain" description="ABC transmembrane type-1" evidence="11">
    <location>
        <begin position="38"/>
        <end position="336"/>
    </location>
</feature>
<keyword evidence="6 12" id="KW-0067">ATP-binding</keyword>
<evidence type="ECO:0000256" key="5">
    <source>
        <dbReference type="ARBA" id="ARBA00022741"/>
    </source>
</evidence>
<evidence type="ECO:0000313" key="13">
    <source>
        <dbReference type="Proteomes" id="UP000622890"/>
    </source>
</evidence>
<dbReference type="PANTHER" id="PTHR11384:SF59">
    <property type="entry name" value="LYSOSOMAL COBALAMIN TRANSPORTER ABCD4"/>
    <property type="match status" value="1"/>
</dbReference>
<dbReference type="SMART" id="SM00382">
    <property type="entry name" value="AAA"/>
    <property type="match status" value="1"/>
</dbReference>
<dbReference type="InterPro" id="IPR003439">
    <property type="entry name" value="ABC_transporter-like_ATP-bd"/>
</dbReference>
<keyword evidence="13" id="KW-1185">Reference proteome</keyword>
<evidence type="ECO:0000259" key="10">
    <source>
        <dbReference type="PROSITE" id="PS50893"/>
    </source>
</evidence>
<dbReference type="EMBL" id="JAEPBG010000003">
    <property type="protein sequence ID" value="MBK4734619.1"/>
    <property type="molecule type" value="Genomic_DNA"/>
</dbReference>
<evidence type="ECO:0000256" key="4">
    <source>
        <dbReference type="ARBA" id="ARBA00022692"/>
    </source>
</evidence>
<feature type="transmembrane region" description="Helical" evidence="9">
    <location>
        <begin position="151"/>
        <end position="172"/>
    </location>
</feature>
<sequence>MTMANSQVEQRSDWRAVWRLIKPYWVSEERWKAIGLLATVVGLALGMVYVNVLLNQWNRDFYNALENKDFAAFRAQLWRFSYLAFIYIAVAIYKIYLTQALEIRWRAWMTSQYMNDWLAGQAYYRIEQSARADNPDQRIAEDLKYLTSGTLTLSLGLLSSVVTLVSFIGILWAVSGPISFMLFGHEREIPGYMVWFALAYAGIGSLLVAWIGKPLIGQNFMQQRFEADFRFGLIRIRENAESVALYRGEAQEHAYLNSRFTRIRENWWDIMRTTKRLNVASTFYEQFALIFPFLVGAPRYFGGAIKLGGLMQIASAFGQVQSALSWFIGAFTSLAEWKASVNRLAGFHATVDAARAIESGIRVERNGVAALRIESLSLSLPGGATLNQPLSAAIESGQRILVAGPSGCGKSTLFRAIAGIWPYGDGEVEIPQSSSLLFLPQRSYLPIGTLRAALTYPAAEDAYANEDIIARLDACRLTHLAPRLDEVDNWSQRLSPGEQQRLAFVRVLLIRPDMVFLDEASSALDSETEAAMYRLLTEELPDAAIISIAHREKVAQYHDERWQFVPDADDRDALHNGPRYRIAFSGIGAPVEAASQLSASRTQ</sequence>
<evidence type="ECO:0000256" key="8">
    <source>
        <dbReference type="ARBA" id="ARBA00023136"/>
    </source>
</evidence>
<keyword evidence="8 9" id="KW-0472">Membrane</keyword>
<feature type="transmembrane region" description="Helical" evidence="9">
    <location>
        <begin position="192"/>
        <end position="212"/>
    </location>
</feature>
<keyword evidence="4 9" id="KW-0812">Transmembrane</keyword>
<dbReference type="Proteomes" id="UP000622890">
    <property type="component" value="Unassembled WGS sequence"/>
</dbReference>
<feature type="domain" description="ABC transporter" evidence="10">
    <location>
        <begin position="371"/>
        <end position="592"/>
    </location>
</feature>
<proteinExistence type="predicted"/>
<dbReference type="InterPro" id="IPR017871">
    <property type="entry name" value="ABC_transporter-like_CS"/>
</dbReference>
<evidence type="ECO:0000256" key="7">
    <source>
        <dbReference type="ARBA" id="ARBA00022989"/>
    </source>
</evidence>
<dbReference type="Gene3D" id="3.40.50.300">
    <property type="entry name" value="P-loop containing nucleotide triphosphate hydrolases"/>
    <property type="match status" value="1"/>
</dbReference>
<dbReference type="Gene3D" id="1.20.1560.10">
    <property type="entry name" value="ABC transporter type 1, transmembrane domain"/>
    <property type="match status" value="1"/>
</dbReference>
<keyword evidence="7 9" id="KW-1133">Transmembrane helix</keyword>
<dbReference type="InterPro" id="IPR003593">
    <property type="entry name" value="AAA+_ATPase"/>
</dbReference>
<reference evidence="12" key="1">
    <citation type="submission" date="2021-01" db="EMBL/GenBank/DDBJ databases">
        <title>Genome sequence of strain Noviherbaspirillum sp. DKR-6.</title>
        <authorList>
            <person name="Chaudhary D.K."/>
        </authorList>
    </citation>
    <scope>NUCLEOTIDE SEQUENCE</scope>
    <source>
        <strain evidence="12">DKR-6</strain>
    </source>
</reference>
<evidence type="ECO:0000256" key="3">
    <source>
        <dbReference type="ARBA" id="ARBA00022475"/>
    </source>
</evidence>
<keyword evidence="3" id="KW-1003">Cell membrane</keyword>
<dbReference type="GO" id="GO:0016887">
    <property type="term" value="F:ATP hydrolysis activity"/>
    <property type="evidence" value="ECO:0007669"/>
    <property type="project" value="InterPro"/>
</dbReference>